<dbReference type="Proteomes" id="UP001203852">
    <property type="component" value="Unassembled WGS sequence"/>
</dbReference>
<evidence type="ECO:0000313" key="8">
    <source>
        <dbReference type="Proteomes" id="UP001203852"/>
    </source>
</evidence>
<proteinExistence type="inferred from homology"/>
<evidence type="ECO:0000256" key="6">
    <source>
        <dbReference type="SAM" id="MobiDB-lite"/>
    </source>
</evidence>
<dbReference type="PANTHER" id="PTHR47447">
    <property type="entry name" value="OS03G0856100 PROTEIN"/>
    <property type="match status" value="1"/>
</dbReference>
<feature type="compositionally biased region" description="Basic and acidic residues" evidence="6">
    <location>
        <begin position="831"/>
        <end position="846"/>
    </location>
</feature>
<evidence type="ECO:0008006" key="9">
    <source>
        <dbReference type="Google" id="ProtNLM"/>
    </source>
</evidence>
<dbReference type="AlphaFoldDB" id="A0AAN6IK39"/>
<evidence type="ECO:0000256" key="2">
    <source>
        <dbReference type="ARBA" id="ARBA00022737"/>
    </source>
</evidence>
<evidence type="ECO:0000256" key="4">
    <source>
        <dbReference type="ARBA" id="ARBA00044511"/>
    </source>
</evidence>
<dbReference type="Gene3D" id="1.25.40.10">
    <property type="entry name" value="Tetratricopeptide repeat domain"/>
    <property type="match status" value="1"/>
</dbReference>
<comment type="function">
    <text evidence="3">Regulates mitochondrial small subunit maturation by controlling 15S rRNA 5'-end processing. Localizes to the 5' precursor of the 15S rRNA in a position that is subsequently occupied by mS47 in the mature yeast mtSSU. Uses structure and sequence-specific RNA recognition, binding to a single-stranded region of the precursor and specifically recognizing bases -6 to -1. The exchange of Ccm1 for mS47 is coupled to the irreversible removal of precursor rRNA that is accompanied by conformational changes of the mitoribosomal proteins uS5m and mS26. These conformational changes signal completion of 5'-end rRNA processing through protection of the mature 5'-end of the 15S rRNA and stabilization of mS47. The removal of the 5' precursor together with the dissociation of Ccm1 may be catalyzed by the 5'-3' exoribonuclease Pet127. Involved in the specific removal of group I introns in mitochondrial encoded transcripts.</text>
</comment>
<evidence type="ECO:0000256" key="5">
    <source>
        <dbReference type="PROSITE-ProRule" id="PRU00708"/>
    </source>
</evidence>
<sequence>MFTCDACLLRAFRSLAIDARRSHSTAVALKPAAVFRRNHATLHGIAKGHHRRLLWKALAKKKQIRPPTMKYSEAMTKADQKDVEARENNRLILMNDAGKKAWDKASKLEMQFLTDPLKLAQSVADKLRASQFDAAYALVLTSEKGVNGAQIDNTVSWNHLIDWLMSQGFPTRAWKIFNEMKKRGHKPDAHTYTIMLRGYRDNVKKPESVQQAVAVYNSIKAANSAVTPTIIHTNAVLSVCARAHDLETMWSIAGNLPERGAGAPDHKTFTTILQAINVEARSRAVDLASLDPNYDPQPIFEGAVRDGRRLWADIHHRWKRGLLQMDEALVCAMGRLLLLSAEPRSHEDVLNLAQQYMNIPRLTKAGKEGHSDTEELWSSPENTSEESAEDYVSSQMYVPAQLGLSTKVTTTDGSVYARPGQNTVSMLLEVTKSSRLLAAGKHYWQLLTSPEGPFQVVPDSENITNYLRLLRASRASQAVLDVLLQPRPDHIQRRLMTRGTFIIAMSTCVRDKKNRNVFDIANRIFNLMQENVGSMSSTTGRQLKFSPKVLVKYLELALDTTKGFGGEALKKTRDGDLDFERDMEKNNTFRALEKLRPEVGNAKQLLKLHVTELDHQAEVKARTRTVQKLLDKRKITPYVVDESMEDLVGFLRAMIGAYDKIVRVNEVLEDDGMGPLDKEILTECWTQKRNLTTFLSKVENVVKSPQSRQLPKEEEDEQSDRQSEDQPADSLDLTTLGQRSKILSEIDRVREEKGKAVEERGLSRIQKRELAKEERIRAQFPVSVLRTKRVAGHGDQKRLRFAPVEEITKDAFPATRTQSRKPLGKPSRKTSHFEPRSKQSRSDRAYDGWGGEFEALAREQGRSPQAGFVELGR</sequence>
<feature type="region of interest" description="Disordered" evidence="6">
    <location>
        <begin position="365"/>
        <end position="385"/>
    </location>
</feature>
<evidence type="ECO:0000256" key="3">
    <source>
        <dbReference type="ARBA" id="ARBA00044493"/>
    </source>
</evidence>
<organism evidence="7 8">
    <name type="scientific">Exophiala viscosa</name>
    <dbReference type="NCBI Taxonomy" id="2486360"/>
    <lineage>
        <taxon>Eukaryota</taxon>
        <taxon>Fungi</taxon>
        <taxon>Dikarya</taxon>
        <taxon>Ascomycota</taxon>
        <taxon>Pezizomycotina</taxon>
        <taxon>Eurotiomycetes</taxon>
        <taxon>Chaetothyriomycetidae</taxon>
        <taxon>Chaetothyriales</taxon>
        <taxon>Herpotrichiellaceae</taxon>
        <taxon>Exophiala</taxon>
    </lineage>
</organism>
<comment type="caution">
    <text evidence="7">The sequence shown here is derived from an EMBL/GenBank/DDBJ whole genome shotgun (WGS) entry which is preliminary data.</text>
</comment>
<feature type="region of interest" description="Disordered" evidence="6">
    <location>
        <begin position="702"/>
        <end position="731"/>
    </location>
</feature>
<dbReference type="InterPro" id="IPR002885">
    <property type="entry name" value="PPR_rpt"/>
</dbReference>
<feature type="compositionally biased region" description="Basic residues" evidence="6">
    <location>
        <begin position="818"/>
        <end position="830"/>
    </location>
</feature>
<evidence type="ECO:0000256" key="1">
    <source>
        <dbReference type="ARBA" id="ARBA00006192"/>
    </source>
</evidence>
<gene>
    <name evidence="7" type="ORF">EDD36DRAFT_23949</name>
</gene>
<feature type="repeat" description="PPR" evidence="5">
    <location>
        <begin position="153"/>
        <end position="187"/>
    </location>
</feature>
<name>A0AAN6IK39_9EURO</name>
<dbReference type="PROSITE" id="PS51375">
    <property type="entry name" value="PPR"/>
    <property type="match status" value="1"/>
</dbReference>
<comment type="subunit">
    <text evidence="4">Binds to mitochondrial small subunit 15S rRNA.</text>
</comment>
<keyword evidence="2" id="KW-0677">Repeat</keyword>
<dbReference type="PANTHER" id="PTHR47447:SF21">
    <property type="entry name" value="PENTACOTRIPEPTIDE-REPEAT REGION OF PRORP DOMAIN-CONTAINING PROTEIN"/>
    <property type="match status" value="1"/>
</dbReference>
<dbReference type="NCBIfam" id="TIGR00756">
    <property type="entry name" value="PPR"/>
    <property type="match status" value="1"/>
</dbReference>
<comment type="similarity">
    <text evidence="1">Belongs to the CCM1 family.</text>
</comment>
<accession>A0AAN6IK39</accession>
<feature type="region of interest" description="Disordered" evidence="6">
    <location>
        <begin position="809"/>
        <end position="848"/>
    </location>
</feature>
<dbReference type="Pfam" id="PF13041">
    <property type="entry name" value="PPR_2"/>
    <property type="match status" value="1"/>
</dbReference>
<dbReference type="EMBL" id="MU404350">
    <property type="protein sequence ID" value="KAI1618174.1"/>
    <property type="molecule type" value="Genomic_DNA"/>
</dbReference>
<reference evidence="7" key="1">
    <citation type="journal article" date="2022" name="bioRxiv">
        <title>Deciphering the potential niche of two novel black yeast fungi from a biological soil crust based on their genomes, phenotypes, and melanin regulation.</title>
        <authorList>
            <consortium name="DOE Joint Genome Institute"/>
            <person name="Carr E.C."/>
            <person name="Barton Q."/>
            <person name="Grambo S."/>
            <person name="Sullivan M."/>
            <person name="Renfro C.M."/>
            <person name="Kuo A."/>
            <person name="Pangilinan J."/>
            <person name="Lipzen A."/>
            <person name="Keymanesh K."/>
            <person name="Savage E."/>
            <person name="Barry K."/>
            <person name="Grigoriev I.V."/>
            <person name="Riekhof W.R."/>
            <person name="Harris S.S."/>
        </authorList>
    </citation>
    <scope>NUCLEOTIDE SEQUENCE</scope>
    <source>
        <strain evidence="7">JF 03-4F</strain>
    </source>
</reference>
<protein>
    <recommendedName>
        <fullName evidence="9">Pentatricopeptide repeat protein</fullName>
    </recommendedName>
</protein>
<keyword evidence="8" id="KW-1185">Reference proteome</keyword>
<evidence type="ECO:0000313" key="7">
    <source>
        <dbReference type="EMBL" id="KAI1618174.1"/>
    </source>
</evidence>
<dbReference type="InterPro" id="IPR011990">
    <property type="entry name" value="TPR-like_helical_dom_sf"/>
</dbReference>